<comment type="caution">
    <text evidence="1">The sequence shown here is derived from an EMBL/GenBank/DDBJ whole genome shotgun (WGS) entry which is preliminary data.</text>
</comment>
<evidence type="ECO:0000313" key="2">
    <source>
        <dbReference type="Proteomes" id="UP000599391"/>
    </source>
</evidence>
<accession>A0A8J7HFI1</accession>
<organism evidence="1 2">
    <name type="scientific">Atlanticothrix silvestris CENA357</name>
    <dbReference type="NCBI Taxonomy" id="1725252"/>
    <lineage>
        <taxon>Bacteria</taxon>
        <taxon>Bacillati</taxon>
        <taxon>Cyanobacteriota</taxon>
        <taxon>Cyanophyceae</taxon>
        <taxon>Nostocales</taxon>
        <taxon>Nodulariaceae</taxon>
        <taxon>Atlanticothrix</taxon>
        <taxon>Atlanticothrix silvestris</taxon>
    </lineage>
</organism>
<evidence type="ECO:0008006" key="3">
    <source>
        <dbReference type="Google" id="ProtNLM"/>
    </source>
</evidence>
<proteinExistence type="predicted"/>
<name>A0A8J7HFI1_9CYAN</name>
<gene>
    <name evidence="1" type="ORF">I8751_17040</name>
</gene>
<dbReference type="RefSeq" id="WP_214440302.1">
    <property type="nucleotide sequence ID" value="NZ_JAECZB010000055.1"/>
</dbReference>
<evidence type="ECO:0000313" key="1">
    <source>
        <dbReference type="EMBL" id="MBH8554041.1"/>
    </source>
</evidence>
<dbReference type="Proteomes" id="UP000599391">
    <property type="component" value="Unassembled WGS sequence"/>
</dbReference>
<protein>
    <recommendedName>
        <fullName evidence="3">WD repeat-containing protein</fullName>
    </recommendedName>
</protein>
<dbReference type="EMBL" id="JAECZB010000055">
    <property type="protein sequence ID" value="MBH8554041.1"/>
    <property type="molecule type" value="Genomic_DNA"/>
</dbReference>
<sequence>MMNLSNQQDYLANSTAAIKRLSRTIMLAGGEFSLILACCNSVKTQQQILNSLKEFSSADIQEIMLSPSAETLYTTIKNTIGDSRPEALVVKGLESVAAINQLLLSTNLMRDEFRKNCHFTLVLWVNDEILSKLVWLAPDFKNWAASTIRFDIAHQHFIESPALSA</sequence>
<reference evidence="1 2" key="1">
    <citation type="journal article" date="2021" name="Int. J. Syst. Evol. Microbiol.">
        <title>Amazonocrinis nigriterrae gen. nov., sp. nov., Atlanticothrix silvestris gen. nov., sp. nov. and Dendronalium phyllosphericum gen. nov., sp. nov., nostocacean cyanobacteria from Brazilian environments.</title>
        <authorList>
            <person name="Alvarenga D.O."/>
            <person name="Andreote A.P.D."/>
            <person name="Branco L.H.Z."/>
            <person name="Delbaje E."/>
            <person name="Cruz R.B."/>
            <person name="Varani A.M."/>
            <person name="Fiore M.F."/>
        </authorList>
    </citation>
    <scope>NUCLEOTIDE SEQUENCE [LARGE SCALE GENOMIC DNA]</scope>
    <source>
        <strain evidence="1 2">CENA357</strain>
    </source>
</reference>
<keyword evidence="2" id="KW-1185">Reference proteome</keyword>
<dbReference type="AlphaFoldDB" id="A0A8J7HFI1"/>